<evidence type="ECO:0000313" key="2">
    <source>
        <dbReference type="EMBL" id="KAJ7202759.1"/>
    </source>
</evidence>
<organism evidence="2 3">
    <name type="scientific">Mycena pura</name>
    <dbReference type="NCBI Taxonomy" id="153505"/>
    <lineage>
        <taxon>Eukaryota</taxon>
        <taxon>Fungi</taxon>
        <taxon>Dikarya</taxon>
        <taxon>Basidiomycota</taxon>
        <taxon>Agaricomycotina</taxon>
        <taxon>Agaricomycetes</taxon>
        <taxon>Agaricomycetidae</taxon>
        <taxon>Agaricales</taxon>
        <taxon>Marasmiineae</taxon>
        <taxon>Mycenaceae</taxon>
        <taxon>Mycena</taxon>
    </lineage>
</organism>
<feature type="compositionally biased region" description="Low complexity" evidence="1">
    <location>
        <begin position="1412"/>
        <end position="1426"/>
    </location>
</feature>
<evidence type="ECO:0000256" key="1">
    <source>
        <dbReference type="SAM" id="MobiDB-lite"/>
    </source>
</evidence>
<sequence>MVIARSQDQGVLEQQFGCPVHQFLHFNCESEPAKRESEARHATLDAPCMFGCGFTSPWHSRTHVTSTTTRVWSCSKMRARAMQQNARSGHAAKCALVHVSCLAVFGCMARSADTSSYRTEHLLERYVIAEELGGACRGKPGKPAALILSRGEGPVRERPQDFPWTFVHLPEPPELPWASALAETPTGVSARAFVRVKTPACVFTRTNVRPCVRSRGNTRALEAIGVSERVFTQTNAPGVVAAASGRLQAFQRGRSSARKHPHVFSRGRTPAARCSLLKRHPYSSERTSASDVAAAQDTSRCCLLPSACRLTEQMPAHERLWAFACGRSHAGVRARAKCLRTNTCGRLHGFSCARVFLHVEPPAGVWDRASTAGGHPRPGGVYKEANVEALLQHFRTARSEPPAETRTGLSPPAHACQCASEPKRLEVFVWALAETPARKHLRTFERMKPTREFSCAEMPAGVCARQANTCQLSPSGVATPLAETPARKHLRAFERMKPTREFSCAEMPAGVCSAGEHLPAFAFRRCHAGERLRVGNHGKRLHGFSCAATPAGVCVLAETLTGVAAHYLSSTATRRKCPLLAPVQGNDKGLVERHPNACKCYLAWKRLRALACAPMSAGFAAPENAGRLALGRMIWQKSGKTLSGVSSSRRNLQRVRLCISFCLGGEVLAIDLVDAQLEFYLEYLWLQYHANREPEPKVMEDFLLKAQKKAFDSYPRPDPYFSLVEELQLVDELDEDSEDDSRSESSSEDNYSARSSDDDYVMEIDTASSDDSETASLMDVNMDSAPPALENFVQEEIPSYPRAVPKDSESEGSAQRKHKRMEALLQSVESLPVTWAQHIRAFFYPTDTQSSGLVDLMYKICQPGNLLETTHPDVERSFRCHNWKLSYAELYVRWTPQIITKAQYEKTLPSVDPDYKIDVDRLLRFISNHPRMHPWSFNPMACFMFLSASCFEVNCDLWLVPCLATLKFETAGWNSLNVYRAIMRHPIMKPSKDSTPEARALLESLEARFREVITQTVEHRELRNQIYRETYRSTHFPPSSEALDGFTIPPNPLFGSAPKNPPAKTPPTPAGLSKKERKNFKAKQAEQKAKQKSEAQDALPGQCPLCQHLPDEEQCVRIVKVTELPNWRNYIGWAVTCAPPENRLKPKPPPAVDGVAQIPQEVHYIHPDELGLATIEFRKLIFKRCGKDIVRFVFEDKFVGGVRFMAFWPETLKRLHYNHRQVLINSVNRRESLRAWAMKGSSMTGRGSRQPSGGILGDGYGPYASESAETVEGIRALFRGALDTDTLVLVGSTIHPGMQKELRDITEQAELNRFGRYGLSTFYCTNYISSIHVDPDMGSGDIKSGRPKKKSAGGYHPCVQLLKNNCEDDEYNFVMLQWGLLIKTVANCVCVGPSRVFRVFNGQHAHGTAMPRASRLRGGAAASEGSHPTNRGQDVARARRCREVRGNYNLHPRVVQ</sequence>
<feature type="region of interest" description="Disordered" evidence="1">
    <location>
        <begin position="1047"/>
        <end position="1079"/>
    </location>
</feature>
<dbReference type="Proteomes" id="UP001219525">
    <property type="component" value="Unassembled WGS sequence"/>
</dbReference>
<accession>A0AAD6YAQ4</accession>
<feature type="compositionally biased region" description="Pro residues" evidence="1">
    <location>
        <begin position="1059"/>
        <end position="1069"/>
    </location>
</feature>
<protein>
    <submittedName>
        <fullName evidence="2">Uncharacterized protein</fullName>
    </submittedName>
</protein>
<feature type="region of interest" description="Disordered" evidence="1">
    <location>
        <begin position="1408"/>
        <end position="1438"/>
    </location>
</feature>
<keyword evidence="3" id="KW-1185">Reference proteome</keyword>
<proteinExistence type="predicted"/>
<name>A0AAD6YAQ4_9AGAR</name>
<dbReference type="EMBL" id="JARJCW010000053">
    <property type="protein sequence ID" value="KAJ7202759.1"/>
    <property type="molecule type" value="Genomic_DNA"/>
</dbReference>
<comment type="caution">
    <text evidence="2">The sequence shown here is derived from an EMBL/GenBank/DDBJ whole genome shotgun (WGS) entry which is preliminary data.</text>
</comment>
<reference evidence="2" key="1">
    <citation type="submission" date="2023-03" db="EMBL/GenBank/DDBJ databases">
        <title>Massive genome expansion in bonnet fungi (Mycena s.s.) driven by repeated elements and novel gene families across ecological guilds.</title>
        <authorList>
            <consortium name="Lawrence Berkeley National Laboratory"/>
            <person name="Harder C.B."/>
            <person name="Miyauchi S."/>
            <person name="Viragh M."/>
            <person name="Kuo A."/>
            <person name="Thoen E."/>
            <person name="Andreopoulos B."/>
            <person name="Lu D."/>
            <person name="Skrede I."/>
            <person name="Drula E."/>
            <person name="Henrissat B."/>
            <person name="Morin E."/>
            <person name="Kohler A."/>
            <person name="Barry K."/>
            <person name="LaButti K."/>
            <person name="Morin E."/>
            <person name="Salamov A."/>
            <person name="Lipzen A."/>
            <person name="Mereny Z."/>
            <person name="Hegedus B."/>
            <person name="Baldrian P."/>
            <person name="Stursova M."/>
            <person name="Weitz H."/>
            <person name="Taylor A."/>
            <person name="Grigoriev I.V."/>
            <person name="Nagy L.G."/>
            <person name="Martin F."/>
            <person name="Kauserud H."/>
        </authorList>
    </citation>
    <scope>NUCLEOTIDE SEQUENCE</scope>
    <source>
        <strain evidence="2">9144</strain>
    </source>
</reference>
<evidence type="ECO:0000313" key="3">
    <source>
        <dbReference type="Proteomes" id="UP001219525"/>
    </source>
</evidence>
<feature type="region of interest" description="Disordered" evidence="1">
    <location>
        <begin position="733"/>
        <end position="761"/>
    </location>
</feature>
<gene>
    <name evidence="2" type="ORF">GGX14DRAFT_399140</name>
</gene>